<proteinExistence type="inferred from homology"/>
<comment type="similarity">
    <text evidence="8">Belongs to the ATPase delta chain family.</text>
</comment>
<dbReference type="Pfam" id="PF00213">
    <property type="entry name" value="OSCP"/>
    <property type="match status" value="1"/>
</dbReference>
<dbReference type="RefSeq" id="WP_097122859.1">
    <property type="nucleotide sequence ID" value="NZ_OCND01000008.1"/>
</dbReference>
<keyword evidence="4 8" id="KW-0406">Ion transport</keyword>
<dbReference type="Gene3D" id="1.10.520.20">
    <property type="entry name" value="N-terminal domain of the delta subunit of the F1F0-ATP synthase"/>
    <property type="match status" value="1"/>
</dbReference>
<evidence type="ECO:0000256" key="3">
    <source>
        <dbReference type="ARBA" id="ARBA00022781"/>
    </source>
</evidence>
<dbReference type="InterPro" id="IPR000711">
    <property type="entry name" value="ATPase_OSCP/dsu"/>
</dbReference>
<organism evidence="9 10">
    <name type="scientific">Pseudoxanthomonas wuyuanensis</name>
    <dbReference type="NCBI Taxonomy" id="1073196"/>
    <lineage>
        <taxon>Bacteria</taxon>
        <taxon>Pseudomonadati</taxon>
        <taxon>Pseudomonadota</taxon>
        <taxon>Gammaproteobacteria</taxon>
        <taxon>Lysobacterales</taxon>
        <taxon>Lysobacteraceae</taxon>
        <taxon>Pseudoxanthomonas</taxon>
    </lineage>
</organism>
<dbReference type="EMBL" id="OCND01000008">
    <property type="protein sequence ID" value="SOD55841.1"/>
    <property type="molecule type" value="Genomic_DNA"/>
</dbReference>
<protein>
    <recommendedName>
        <fullName evidence="8">ATP synthase subunit delta</fullName>
    </recommendedName>
    <alternativeName>
        <fullName evidence="8">ATP synthase F(1) sector subunit delta</fullName>
    </alternativeName>
    <alternativeName>
        <fullName evidence="8">F-type ATPase subunit delta</fullName>
        <shortName evidence="8">F-ATPase subunit delta</shortName>
    </alternativeName>
</protein>
<dbReference type="Proteomes" id="UP000219374">
    <property type="component" value="Unassembled WGS sequence"/>
</dbReference>
<evidence type="ECO:0000256" key="5">
    <source>
        <dbReference type="ARBA" id="ARBA00023136"/>
    </source>
</evidence>
<sequence length="175" mass="18269">MSQALTVARPYARAAFAVARDEGSFAAWSDALGFAAQAAADPRVAALLPNPQLAQADAVALLAPAGASESFTRFLTVLADGRRLSQLPEIAGLYEDLRAESERLVKARIISATALPAGELEAIKAALKKRFGREVEIDTAIDESLIGGAVIDAGEVVIDGSLKGKLNRLQTALAN</sequence>
<keyword evidence="5 8" id="KW-0472">Membrane</keyword>
<reference evidence="9 10" key="1">
    <citation type="submission" date="2017-09" db="EMBL/GenBank/DDBJ databases">
        <authorList>
            <person name="Ehlers B."/>
            <person name="Leendertz F.H."/>
        </authorList>
    </citation>
    <scope>NUCLEOTIDE SEQUENCE [LARGE SCALE GENOMIC DNA]</scope>
    <source>
        <strain evidence="9 10">CGMCC 1.10978</strain>
    </source>
</reference>
<keyword evidence="8" id="KW-1003">Cell membrane</keyword>
<dbReference type="NCBIfam" id="TIGR01145">
    <property type="entry name" value="ATP_synt_delta"/>
    <property type="match status" value="1"/>
</dbReference>
<evidence type="ECO:0000256" key="7">
    <source>
        <dbReference type="ARBA" id="ARBA00023310"/>
    </source>
</evidence>
<evidence type="ECO:0000256" key="4">
    <source>
        <dbReference type="ARBA" id="ARBA00023065"/>
    </source>
</evidence>
<evidence type="ECO:0000256" key="2">
    <source>
        <dbReference type="ARBA" id="ARBA00022448"/>
    </source>
</evidence>
<dbReference type="NCBIfam" id="NF004402">
    <property type="entry name" value="PRK05758.2-2"/>
    <property type="match status" value="1"/>
</dbReference>
<evidence type="ECO:0000313" key="9">
    <source>
        <dbReference type="EMBL" id="SOD55841.1"/>
    </source>
</evidence>
<gene>
    <name evidence="8" type="primary">atpH</name>
    <name evidence="9" type="ORF">SAMN06296416_10842</name>
</gene>
<comment type="function">
    <text evidence="8">F(1)F(0) ATP synthase produces ATP from ADP in the presence of a proton or sodium gradient. F-type ATPases consist of two structural domains, F(1) containing the extramembraneous catalytic core and F(0) containing the membrane proton channel, linked together by a central stalk and a peripheral stalk. During catalysis, ATP synthesis in the catalytic domain of F(1) is coupled via a rotary mechanism of the central stalk subunits to proton translocation.</text>
</comment>
<dbReference type="SUPFAM" id="SSF47928">
    <property type="entry name" value="N-terminal domain of the delta subunit of the F1F0-ATP synthase"/>
    <property type="match status" value="1"/>
</dbReference>
<evidence type="ECO:0000313" key="10">
    <source>
        <dbReference type="Proteomes" id="UP000219374"/>
    </source>
</evidence>
<dbReference type="GO" id="GO:0005886">
    <property type="term" value="C:plasma membrane"/>
    <property type="evidence" value="ECO:0007669"/>
    <property type="project" value="UniProtKB-SubCell"/>
</dbReference>
<keyword evidence="6 8" id="KW-0139">CF(1)</keyword>
<comment type="subcellular location">
    <subcellularLocation>
        <location evidence="8">Cell membrane</location>
        <topology evidence="8">Peripheral membrane protein</topology>
    </subcellularLocation>
    <subcellularLocation>
        <location evidence="1">Membrane</location>
    </subcellularLocation>
</comment>
<dbReference type="GO" id="GO:0045259">
    <property type="term" value="C:proton-transporting ATP synthase complex"/>
    <property type="evidence" value="ECO:0007669"/>
    <property type="project" value="UniProtKB-KW"/>
</dbReference>
<comment type="function">
    <text evidence="8">This protein is part of the stalk that links CF(0) to CF(1). It either transmits conformational changes from CF(0) to CF(1) or is implicated in proton conduction.</text>
</comment>
<keyword evidence="7 8" id="KW-0066">ATP synthesis</keyword>
<keyword evidence="2 8" id="KW-0813">Transport</keyword>
<dbReference type="GO" id="GO:0046933">
    <property type="term" value="F:proton-transporting ATP synthase activity, rotational mechanism"/>
    <property type="evidence" value="ECO:0007669"/>
    <property type="project" value="UniProtKB-UniRule"/>
</dbReference>
<dbReference type="HAMAP" id="MF_01416">
    <property type="entry name" value="ATP_synth_delta_bact"/>
    <property type="match status" value="1"/>
</dbReference>
<keyword evidence="3 8" id="KW-0375">Hydrogen ion transport</keyword>
<evidence type="ECO:0000256" key="8">
    <source>
        <dbReference type="HAMAP-Rule" id="MF_01416"/>
    </source>
</evidence>
<dbReference type="PANTHER" id="PTHR11910">
    <property type="entry name" value="ATP SYNTHASE DELTA CHAIN"/>
    <property type="match status" value="1"/>
</dbReference>
<dbReference type="PRINTS" id="PR00125">
    <property type="entry name" value="ATPASEDELTA"/>
</dbReference>
<name>A0A286DB04_9GAMM</name>
<dbReference type="AlphaFoldDB" id="A0A286DB04"/>
<accession>A0A286DB04</accession>
<dbReference type="InterPro" id="IPR026015">
    <property type="entry name" value="ATP_synth_OSCP/delta_N_sf"/>
</dbReference>
<keyword evidence="10" id="KW-1185">Reference proteome</keyword>
<evidence type="ECO:0000256" key="6">
    <source>
        <dbReference type="ARBA" id="ARBA00023196"/>
    </source>
</evidence>
<dbReference type="OrthoDB" id="9816221at2"/>
<evidence type="ECO:0000256" key="1">
    <source>
        <dbReference type="ARBA" id="ARBA00004370"/>
    </source>
</evidence>